<dbReference type="InterPro" id="IPR043938">
    <property type="entry name" value="Ligase_CoA_dom"/>
</dbReference>
<keyword evidence="4" id="KW-0436">Ligase</keyword>
<dbReference type="InterPro" id="IPR016102">
    <property type="entry name" value="Succinyl-CoA_synth-like"/>
</dbReference>
<dbReference type="Gene3D" id="3.40.50.720">
    <property type="entry name" value="NAD(P)-binding Rossmann-like Domain"/>
    <property type="match status" value="1"/>
</dbReference>
<dbReference type="Pfam" id="PF13607">
    <property type="entry name" value="Succ_CoA_lig"/>
    <property type="match status" value="1"/>
</dbReference>
<evidence type="ECO:0000256" key="1">
    <source>
        <dbReference type="ARBA" id="ARBA00060888"/>
    </source>
</evidence>
<dbReference type="Gene3D" id="3.40.50.261">
    <property type="entry name" value="Succinyl-CoA synthetase domains"/>
    <property type="match status" value="2"/>
</dbReference>
<proteinExistence type="inferred from homology"/>
<dbReference type="HOGENOM" id="CLU_007415_3_1_4"/>
<gene>
    <name evidence="4" type="ordered locus">CNE_BB1p00200</name>
</gene>
<evidence type="ECO:0000259" key="3">
    <source>
        <dbReference type="PROSITE" id="PS50975"/>
    </source>
</evidence>
<reference evidence="4 5" key="1">
    <citation type="journal article" date="2011" name="J. Bacteriol.">
        <title>Complete genome sequence of the type strain Cupriavidus necator N-1.</title>
        <authorList>
            <person name="Poehlein A."/>
            <person name="Kusian B."/>
            <person name="Friedrich B."/>
            <person name="Daniel R."/>
            <person name="Bowien B."/>
        </authorList>
    </citation>
    <scope>NUCLEOTIDE SEQUENCE [LARGE SCALE GENOMIC DNA]</scope>
    <source>
        <strain evidence="5">ATCC 43291 / DSM 13513 / CCUG 52238 / LMG 8453 / N-1</strain>
        <plasmid evidence="4 5">pBB1</plasmid>
    </source>
</reference>
<dbReference type="SUPFAM" id="SSF52210">
    <property type="entry name" value="Succinyl-CoA synthetase domains"/>
    <property type="match status" value="2"/>
</dbReference>
<name>F8GV26_CUPNN</name>
<dbReference type="AlphaFoldDB" id="F8GV26"/>
<geneLocation type="plasmid" evidence="4 5">
    <name>pBB1</name>
</geneLocation>
<dbReference type="InterPro" id="IPR032875">
    <property type="entry name" value="Succ_CoA_lig_flav_dom"/>
</dbReference>
<protein>
    <submittedName>
        <fullName evidence="4">Acyl-CoA synthetase</fullName>
        <ecNumber evidence="4">6.2.1.-</ecNumber>
    </submittedName>
</protein>
<comment type="similarity">
    <text evidence="1">In the N-terminal section; belongs to the acetate CoA ligase alpha subunit family.</text>
</comment>
<dbReference type="Gene3D" id="3.30.470.20">
    <property type="entry name" value="ATP-grasp fold, B domain"/>
    <property type="match status" value="1"/>
</dbReference>
<dbReference type="GeneID" id="34311514"/>
<dbReference type="PANTHER" id="PTHR42793">
    <property type="entry name" value="COA BINDING DOMAIN CONTAINING PROTEIN"/>
    <property type="match status" value="1"/>
</dbReference>
<dbReference type="SMART" id="SM00881">
    <property type="entry name" value="CoA_binding"/>
    <property type="match status" value="1"/>
</dbReference>
<dbReference type="Gene3D" id="3.30.1490.20">
    <property type="entry name" value="ATP-grasp fold, A domain"/>
    <property type="match status" value="1"/>
</dbReference>
<dbReference type="InterPro" id="IPR011761">
    <property type="entry name" value="ATP-grasp"/>
</dbReference>
<keyword evidence="2" id="KW-0067">ATP-binding</keyword>
<organism evidence="4 5">
    <name type="scientific">Cupriavidus necator (strain ATCC 43291 / DSM 13513 / CCUG 52238 / LMG 8453 / N-1)</name>
    <name type="common">Ralstonia eutropha</name>
    <dbReference type="NCBI Taxonomy" id="1042878"/>
    <lineage>
        <taxon>Bacteria</taxon>
        <taxon>Pseudomonadati</taxon>
        <taxon>Pseudomonadota</taxon>
        <taxon>Betaproteobacteria</taxon>
        <taxon>Burkholderiales</taxon>
        <taxon>Burkholderiaceae</taxon>
        <taxon>Cupriavidus</taxon>
    </lineage>
</organism>
<dbReference type="Pfam" id="PF13380">
    <property type="entry name" value="CoA_binding_2"/>
    <property type="match status" value="1"/>
</dbReference>
<dbReference type="InterPro" id="IPR036291">
    <property type="entry name" value="NAD(P)-bd_dom_sf"/>
</dbReference>
<sequence>MPEFPDLSRLVRPRNILVVGGSQRPNSEGARLLENLTRHSRLRGEVFVVHPKMQDAEGYRCWPSVAAVPPAPIDVALVMVRVELVLDALRDCAAREIPFAIVMSSGFAEAGAEGQAIEAEIKKLCDETGLRVYGPNCPGLTNLTDRIGMTFSPAFQSDIHAGSVGIVTQGGGSGRNILQGLSHGVGAALWMSGGNELDLGAPDFIAHMASDPQIRVIAVLLEGIKHGTRLIAALDLARQHRKPVVVLKVGRSEYGVRAAQSHTGSIAGAAAVNSAVFRQFGAIEVEELDDLVAVSRLLAGERPPTSRKLAILTFSGGAAAMAADQAGLQGLELADFLPATTEGLRERLPGFAAVSNPVDVTAEALKRTDALAGCLRLVAEDPDVGAVLVPIPADYGPVTDNIASAIIDASANAPRPIVPVWMSRRHGAGFRMLEEAGLAPFVSLSKALNALKLAAPKAREGATLVAPPPAAATPARHLLPYNEATAKRILGQSGITVPRGVLVRSADEVESVAAEIGFPLVMKVSSAQILHKTEVKGVHLNIRSEEQATAAYARILADVAARRPNATIDGVLMERMYDTRGREMLVGVHRDPAFGPVLTVGLGGIFVELLKDVSHRVLPIGKEDALDMLSELRNAAYLGAFRDAPSADVDALANLLVQVSGFAVSHPEIEEAELNPVWVGPQGEGAVALDALILTAGH</sequence>
<dbReference type="GO" id="GO:0046872">
    <property type="term" value="F:metal ion binding"/>
    <property type="evidence" value="ECO:0007669"/>
    <property type="project" value="InterPro"/>
</dbReference>
<dbReference type="InterPro" id="IPR003781">
    <property type="entry name" value="CoA-bd"/>
</dbReference>
<dbReference type="SUPFAM" id="SSF51735">
    <property type="entry name" value="NAD(P)-binding Rossmann-fold domains"/>
    <property type="match status" value="1"/>
</dbReference>
<dbReference type="EMBL" id="CP002879">
    <property type="protein sequence ID" value="AEI81453.1"/>
    <property type="molecule type" value="Genomic_DNA"/>
</dbReference>
<dbReference type="SUPFAM" id="SSF56059">
    <property type="entry name" value="Glutathione synthetase ATP-binding domain-like"/>
    <property type="match status" value="1"/>
</dbReference>
<evidence type="ECO:0000256" key="2">
    <source>
        <dbReference type="PROSITE-ProRule" id="PRU00409"/>
    </source>
</evidence>
<dbReference type="Proteomes" id="UP000006798">
    <property type="component" value="Plasmid pBB1"/>
</dbReference>
<dbReference type="KEGG" id="cnc:CNE_BB1p00200"/>
<dbReference type="RefSeq" id="WP_013958512.1">
    <property type="nucleotide sequence ID" value="NC_015727.1"/>
</dbReference>
<dbReference type="GO" id="GO:0005524">
    <property type="term" value="F:ATP binding"/>
    <property type="evidence" value="ECO:0007669"/>
    <property type="project" value="UniProtKB-UniRule"/>
</dbReference>
<accession>F8GV26</accession>
<dbReference type="PROSITE" id="PS50975">
    <property type="entry name" value="ATP_GRASP"/>
    <property type="match status" value="1"/>
</dbReference>
<dbReference type="EC" id="6.2.1.-" evidence="4"/>
<dbReference type="PANTHER" id="PTHR42793:SF4">
    <property type="entry name" value="BLL6376 PROTEIN"/>
    <property type="match status" value="1"/>
</dbReference>
<keyword evidence="4" id="KW-0614">Plasmid</keyword>
<dbReference type="Pfam" id="PF19045">
    <property type="entry name" value="Ligase_CoA_2"/>
    <property type="match status" value="1"/>
</dbReference>
<evidence type="ECO:0000313" key="5">
    <source>
        <dbReference type="Proteomes" id="UP000006798"/>
    </source>
</evidence>
<dbReference type="Pfam" id="PF13549">
    <property type="entry name" value="ATP-grasp_5"/>
    <property type="match status" value="1"/>
</dbReference>
<dbReference type="InterPro" id="IPR013815">
    <property type="entry name" value="ATP_grasp_subdomain_1"/>
</dbReference>
<keyword evidence="2" id="KW-0547">Nucleotide-binding</keyword>
<dbReference type="FunFam" id="3.30.1490.20:FF:000020">
    <property type="entry name" value="Protein lysine acetyltransferase"/>
    <property type="match status" value="1"/>
</dbReference>
<feature type="domain" description="ATP-grasp" evidence="3">
    <location>
        <begin position="487"/>
        <end position="523"/>
    </location>
</feature>
<dbReference type="GO" id="GO:0043758">
    <property type="term" value="F:acetate-CoA ligase (ADP-forming) activity"/>
    <property type="evidence" value="ECO:0007669"/>
    <property type="project" value="InterPro"/>
</dbReference>
<evidence type="ECO:0000313" key="4">
    <source>
        <dbReference type="EMBL" id="AEI81453.1"/>
    </source>
</evidence>